<reference evidence="1" key="1">
    <citation type="submission" date="2021-06" db="EMBL/GenBank/DDBJ databases">
        <authorList>
            <person name="Kallberg Y."/>
            <person name="Tangrot J."/>
            <person name="Rosling A."/>
        </authorList>
    </citation>
    <scope>NUCLEOTIDE SEQUENCE</scope>
    <source>
        <strain evidence="1">28 12/20/2015</strain>
    </source>
</reference>
<dbReference type="Proteomes" id="UP000789366">
    <property type="component" value="Unassembled WGS sequence"/>
</dbReference>
<gene>
    <name evidence="1" type="ORF">SPELUC_LOCUS13179</name>
</gene>
<proteinExistence type="predicted"/>
<feature type="non-terminal residue" evidence="1">
    <location>
        <position position="1"/>
    </location>
</feature>
<comment type="caution">
    <text evidence="1">The sequence shown here is derived from an EMBL/GenBank/DDBJ whole genome shotgun (WGS) entry which is preliminary data.</text>
</comment>
<accession>A0ACA9Q037</accession>
<dbReference type="EMBL" id="CAJVPW010033811">
    <property type="protein sequence ID" value="CAG8731999.1"/>
    <property type="molecule type" value="Genomic_DNA"/>
</dbReference>
<evidence type="ECO:0000313" key="2">
    <source>
        <dbReference type="Proteomes" id="UP000789366"/>
    </source>
</evidence>
<sequence>ITLYKPESVNETQKLFDSISITTNIAILEFSNEICEQSFCNNIVEKSETNLLQLPSLTSTQNLLNVFKQISDIIEAKKEIPESLIFLSLEFLIKNESDID</sequence>
<protein>
    <submittedName>
        <fullName evidence="1">16898_t:CDS:1</fullName>
    </submittedName>
</protein>
<organism evidence="1 2">
    <name type="scientific">Cetraspora pellucida</name>
    <dbReference type="NCBI Taxonomy" id="1433469"/>
    <lineage>
        <taxon>Eukaryota</taxon>
        <taxon>Fungi</taxon>
        <taxon>Fungi incertae sedis</taxon>
        <taxon>Mucoromycota</taxon>
        <taxon>Glomeromycotina</taxon>
        <taxon>Glomeromycetes</taxon>
        <taxon>Diversisporales</taxon>
        <taxon>Gigasporaceae</taxon>
        <taxon>Cetraspora</taxon>
    </lineage>
</organism>
<name>A0ACA9Q037_9GLOM</name>
<feature type="non-terminal residue" evidence="1">
    <location>
        <position position="100"/>
    </location>
</feature>
<evidence type="ECO:0000313" key="1">
    <source>
        <dbReference type="EMBL" id="CAG8731999.1"/>
    </source>
</evidence>
<keyword evidence="2" id="KW-1185">Reference proteome</keyword>